<gene>
    <name evidence="4" type="ORF">CVT23_04455</name>
</gene>
<comment type="caution">
    <text evidence="4">The sequence shown here is derived from an EMBL/GenBank/DDBJ whole genome shotgun (WGS) entry which is preliminary data.</text>
</comment>
<dbReference type="SUPFAM" id="SSF56801">
    <property type="entry name" value="Acetyl-CoA synthetase-like"/>
    <property type="match status" value="1"/>
</dbReference>
<organism evidence="4 5">
    <name type="scientific">Minwuia thermotolerans</name>
    <dbReference type="NCBI Taxonomy" id="2056226"/>
    <lineage>
        <taxon>Bacteria</taxon>
        <taxon>Pseudomonadati</taxon>
        <taxon>Pseudomonadota</taxon>
        <taxon>Alphaproteobacteria</taxon>
        <taxon>Minwuiales</taxon>
        <taxon>Minwuiaceae</taxon>
        <taxon>Minwuia</taxon>
    </lineage>
</organism>
<dbReference type="Proteomes" id="UP000229498">
    <property type="component" value="Unassembled WGS sequence"/>
</dbReference>
<keyword evidence="5" id="KW-1185">Reference proteome</keyword>
<evidence type="ECO:0000313" key="4">
    <source>
        <dbReference type="EMBL" id="PJK30866.1"/>
    </source>
</evidence>
<dbReference type="InterPro" id="IPR045851">
    <property type="entry name" value="AMP-bd_C_sf"/>
</dbReference>
<dbReference type="PANTHER" id="PTHR22754:SF32">
    <property type="entry name" value="DISCO-INTERACTING PROTEIN 2"/>
    <property type="match status" value="1"/>
</dbReference>
<dbReference type="GO" id="GO:0006633">
    <property type="term" value="P:fatty acid biosynthetic process"/>
    <property type="evidence" value="ECO:0007669"/>
    <property type="project" value="TreeGrafter"/>
</dbReference>
<protein>
    <recommendedName>
        <fullName evidence="3">AMP-dependent synthetase/ligase domain-containing protein</fullName>
    </recommendedName>
</protein>
<dbReference type="Gene3D" id="3.40.50.12780">
    <property type="entry name" value="N-terminal domain of ligase-like"/>
    <property type="match status" value="1"/>
</dbReference>
<dbReference type="PANTHER" id="PTHR22754">
    <property type="entry name" value="DISCO-INTERACTING PROTEIN 2 DIP2 -RELATED"/>
    <property type="match status" value="1"/>
</dbReference>
<accession>A0A2M9G5C5</accession>
<dbReference type="OrthoDB" id="9803968at2"/>
<feature type="domain" description="AMP-dependent synthetase/ligase" evidence="3">
    <location>
        <begin position="39"/>
        <end position="430"/>
    </location>
</feature>
<reference evidence="4 5" key="1">
    <citation type="submission" date="2017-11" db="EMBL/GenBank/DDBJ databases">
        <title>Draft genome sequence of Rhizobiales bacterium SY3-13.</title>
        <authorList>
            <person name="Sun C."/>
        </authorList>
    </citation>
    <scope>NUCLEOTIDE SEQUENCE [LARGE SCALE GENOMIC DNA]</scope>
    <source>
        <strain evidence="4 5">SY3-13</strain>
    </source>
</reference>
<dbReference type="EMBL" id="PHIG01000013">
    <property type="protein sequence ID" value="PJK30866.1"/>
    <property type="molecule type" value="Genomic_DNA"/>
</dbReference>
<comment type="similarity">
    <text evidence="1">Belongs to the ATP-dependent AMP-binding enzyme family.</text>
</comment>
<sequence length="580" mass="63568">MLWVRSPLPSKSATPSVDYPSMSSSDTNRFADALLDHFRERPGARAASFVTAAGRVDLGFADIERDCRRFAAAYRNAGVGQGGTVLIFLRHVPELYGSFFGAMLAGHVPSLMPCTSPRQDSGLYWRSHDKLLRRIRPDAIVASDETFAEMQEAGLDLAAIHQISIDNLAADEGGAALAPPPGEHIALLQHSSGTTGLKKGVRLSFDAIRAQVDSYAGVLSLDDEDRIVSWLPLYHDMGLIACMITPAYLGIPVTHIDPFHWLSRPGLLLDLLDKERGTFCWLPNFAFEHLTLTAGRDAASYELGRVRAFINCSEPCRASTFHRFAEAFAAAGVNKNQLQCCYAMAETVFAVSQTPLGQAPRVLTVDGQLMRTEGRVADTAPGAPEALEVIESGQVIPGLRVEIRDEGRRPLPERHVGEIAIAGEFLFDGYNADPERTAARLENGFYHSGDLGFLADGRLYVLGRTDDLMIVNGRNIYGHEVEAEIAGIDGLKPGRAVVLAHEDTRIGSQVMIVIAERVERSARSSREIQREIIDRIFSIFQITPRYVELVEEGWLIKTTSGKIGRSANLAKFLEARNQQG</sequence>
<dbReference type="GO" id="GO:0070566">
    <property type="term" value="F:adenylyltransferase activity"/>
    <property type="evidence" value="ECO:0007669"/>
    <property type="project" value="TreeGrafter"/>
</dbReference>
<dbReference type="AlphaFoldDB" id="A0A2M9G5C5"/>
<evidence type="ECO:0000313" key="5">
    <source>
        <dbReference type="Proteomes" id="UP000229498"/>
    </source>
</evidence>
<dbReference type="Pfam" id="PF00501">
    <property type="entry name" value="AMP-binding"/>
    <property type="match status" value="1"/>
</dbReference>
<evidence type="ECO:0000256" key="1">
    <source>
        <dbReference type="ARBA" id="ARBA00006432"/>
    </source>
</evidence>
<name>A0A2M9G5C5_9PROT</name>
<dbReference type="Gene3D" id="3.30.300.30">
    <property type="match status" value="1"/>
</dbReference>
<proteinExistence type="inferred from homology"/>
<dbReference type="InterPro" id="IPR000873">
    <property type="entry name" value="AMP-dep_synth/lig_dom"/>
</dbReference>
<feature type="region of interest" description="Disordered" evidence="2">
    <location>
        <begin position="1"/>
        <end position="24"/>
    </location>
</feature>
<evidence type="ECO:0000259" key="3">
    <source>
        <dbReference type="Pfam" id="PF00501"/>
    </source>
</evidence>
<dbReference type="InterPro" id="IPR042099">
    <property type="entry name" value="ANL_N_sf"/>
</dbReference>
<evidence type="ECO:0000256" key="2">
    <source>
        <dbReference type="SAM" id="MobiDB-lite"/>
    </source>
</evidence>
<feature type="compositionally biased region" description="Polar residues" evidence="2">
    <location>
        <begin position="9"/>
        <end position="24"/>
    </location>
</feature>
<dbReference type="GO" id="GO:0005886">
    <property type="term" value="C:plasma membrane"/>
    <property type="evidence" value="ECO:0007669"/>
    <property type="project" value="TreeGrafter"/>
</dbReference>